<evidence type="ECO:0000259" key="5">
    <source>
        <dbReference type="PROSITE" id="PS51352"/>
    </source>
</evidence>
<organism evidence="6 7">
    <name type="scientific">Panicum hallii var. hallii</name>
    <dbReference type="NCBI Taxonomy" id="1504633"/>
    <lineage>
        <taxon>Eukaryota</taxon>
        <taxon>Viridiplantae</taxon>
        <taxon>Streptophyta</taxon>
        <taxon>Embryophyta</taxon>
        <taxon>Tracheophyta</taxon>
        <taxon>Spermatophyta</taxon>
        <taxon>Magnoliopsida</taxon>
        <taxon>Liliopsida</taxon>
        <taxon>Poales</taxon>
        <taxon>Poaceae</taxon>
        <taxon>PACMAD clade</taxon>
        <taxon>Panicoideae</taxon>
        <taxon>Panicodae</taxon>
        <taxon>Paniceae</taxon>
        <taxon>Panicinae</taxon>
        <taxon>Panicum</taxon>
        <taxon>Panicum sect. Panicum</taxon>
    </lineage>
</organism>
<keyword evidence="2" id="KW-0732">Signal</keyword>
<dbReference type="Pfam" id="PF00085">
    <property type="entry name" value="Thioredoxin"/>
    <property type="match status" value="1"/>
</dbReference>
<evidence type="ECO:0000256" key="1">
    <source>
        <dbReference type="ARBA" id="ARBA00006347"/>
    </source>
</evidence>
<dbReference type="STRING" id="1504633.A0A2T7CE58"/>
<evidence type="ECO:0000256" key="3">
    <source>
        <dbReference type="SAM" id="MobiDB-lite"/>
    </source>
</evidence>
<feature type="transmembrane region" description="Helical" evidence="4">
    <location>
        <begin position="71"/>
        <end position="88"/>
    </location>
</feature>
<accession>A0A2T7CE58</accession>
<dbReference type="Proteomes" id="UP000244336">
    <property type="component" value="Chromosome 9"/>
</dbReference>
<keyword evidence="4" id="KW-0472">Membrane</keyword>
<dbReference type="SUPFAM" id="SSF52833">
    <property type="entry name" value="Thioredoxin-like"/>
    <property type="match status" value="1"/>
</dbReference>
<feature type="domain" description="Thioredoxin" evidence="5">
    <location>
        <begin position="75"/>
        <end position="200"/>
    </location>
</feature>
<dbReference type="FunFam" id="3.40.30.10:FF:000351">
    <property type="entry name" value="Protein disulfide isomerase-like 5-1"/>
    <property type="match status" value="1"/>
</dbReference>
<keyword evidence="4" id="KW-1133">Transmembrane helix</keyword>
<evidence type="ECO:0000256" key="2">
    <source>
        <dbReference type="ARBA" id="ARBA00022729"/>
    </source>
</evidence>
<proteinExistence type="inferred from homology"/>
<dbReference type="GO" id="GO:0006457">
    <property type="term" value="P:protein folding"/>
    <property type="evidence" value="ECO:0007669"/>
    <property type="project" value="TreeGrafter"/>
</dbReference>
<feature type="region of interest" description="Disordered" evidence="3">
    <location>
        <begin position="1"/>
        <end position="25"/>
    </location>
</feature>
<dbReference type="InterPro" id="IPR036249">
    <property type="entry name" value="Thioredoxin-like_sf"/>
</dbReference>
<dbReference type="InterPro" id="IPR013766">
    <property type="entry name" value="Thioredoxin_domain"/>
</dbReference>
<dbReference type="AlphaFoldDB" id="A0A2T7CE58"/>
<protein>
    <recommendedName>
        <fullName evidence="5">Thioredoxin domain-containing protein</fullName>
    </recommendedName>
</protein>
<dbReference type="GO" id="GO:0003756">
    <property type="term" value="F:protein disulfide isomerase activity"/>
    <property type="evidence" value="ECO:0007669"/>
    <property type="project" value="TreeGrafter"/>
</dbReference>
<comment type="similarity">
    <text evidence="1">Belongs to the protein disulfide isomerase family.</text>
</comment>
<keyword evidence="4" id="KW-0812">Transmembrane</keyword>
<evidence type="ECO:0000313" key="7">
    <source>
        <dbReference type="Proteomes" id="UP000244336"/>
    </source>
</evidence>
<dbReference type="Gene3D" id="3.40.30.10">
    <property type="entry name" value="Glutaredoxin"/>
    <property type="match status" value="1"/>
</dbReference>
<dbReference type="GO" id="GO:0005783">
    <property type="term" value="C:endoplasmic reticulum"/>
    <property type="evidence" value="ECO:0007669"/>
    <property type="project" value="TreeGrafter"/>
</dbReference>
<sequence length="210" mass="23552">MENNLQQARLHPHDKAAYQSGHDGRPNKYQVIHRLESRTANLPLRYPLSSPSLSSPSVRVMDPAAPRRGRLQIYLLVVALTVLVALAARSGAEVITLTEETFSDKIKEKDTVWFVQFCVPWCKHCKNLGTLWEDLGKVIEGEDEIEIGQVDCGVSKPVCSKVDIHSYPTFKVFYEGEEVAKYKGPRDVESLKNFVLNEAEKAGEAKLQAD</sequence>
<name>A0A2T7CE58_9POAL</name>
<reference evidence="6 7" key="1">
    <citation type="submission" date="2018-04" db="EMBL/GenBank/DDBJ databases">
        <title>WGS assembly of Panicum hallii var. hallii HAL2.</title>
        <authorList>
            <person name="Lovell J."/>
            <person name="Jenkins J."/>
            <person name="Lowry D."/>
            <person name="Mamidi S."/>
            <person name="Sreedasyam A."/>
            <person name="Weng X."/>
            <person name="Barry K."/>
            <person name="Bonette J."/>
            <person name="Campitelli B."/>
            <person name="Daum C."/>
            <person name="Gordon S."/>
            <person name="Gould B."/>
            <person name="Lipzen A."/>
            <person name="MacQueen A."/>
            <person name="Palacio-Mejia J."/>
            <person name="Plott C."/>
            <person name="Shakirov E."/>
            <person name="Shu S."/>
            <person name="Yoshinaga Y."/>
            <person name="Zane M."/>
            <person name="Rokhsar D."/>
            <person name="Grimwood J."/>
            <person name="Schmutz J."/>
            <person name="Juenger T."/>
        </authorList>
    </citation>
    <scope>NUCLEOTIDE SEQUENCE [LARGE SCALE GENOMIC DNA]</scope>
    <source>
        <strain evidence="7">cv. HAL2</strain>
    </source>
</reference>
<gene>
    <name evidence="6" type="ORF">GQ55_9G518700</name>
</gene>
<evidence type="ECO:0000313" key="6">
    <source>
        <dbReference type="EMBL" id="PUZ41614.1"/>
    </source>
</evidence>
<dbReference type="PROSITE" id="PS51352">
    <property type="entry name" value="THIOREDOXIN_2"/>
    <property type="match status" value="1"/>
</dbReference>
<dbReference type="EMBL" id="CM009757">
    <property type="protein sequence ID" value="PUZ41614.1"/>
    <property type="molecule type" value="Genomic_DNA"/>
</dbReference>
<dbReference type="Gramene" id="PUZ41614">
    <property type="protein sequence ID" value="PUZ41614"/>
    <property type="gene ID" value="GQ55_9G518700"/>
</dbReference>
<dbReference type="InterPro" id="IPR051063">
    <property type="entry name" value="PDI"/>
</dbReference>
<keyword evidence="7" id="KW-1185">Reference proteome</keyword>
<dbReference type="PANTHER" id="PTHR45672:SF3">
    <property type="entry name" value="THIOREDOXIN DOMAIN-CONTAINING PROTEIN 5"/>
    <property type="match status" value="1"/>
</dbReference>
<evidence type="ECO:0000256" key="4">
    <source>
        <dbReference type="SAM" id="Phobius"/>
    </source>
</evidence>
<feature type="compositionally biased region" description="Basic and acidic residues" evidence="3">
    <location>
        <begin position="11"/>
        <end position="25"/>
    </location>
</feature>
<dbReference type="PANTHER" id="PTHR45672">
    <property type="entry name" value="PROTEIN DISULFIDE-ISOMERASE C17H9.14C-RELATED"/>
    <property type="match status" value="1"/>
</dbReference>
<dbReference type="OrthoDB" id="72053at2759"/>